<evidence type="ECO:0000313" key="3">
    <source>
        <dbReference type="EMBL" id="GAA2045984.1"/>
    </source>
</evidence>
<dbReference type="InterPro" id="IPR018649">
    <property type="entry name" value="SHOCT"/>
</dbReference>
<evidence type="ECO:0000259" key="2">
    <source>
        <dbReference type="Pfam" id="PF14472"/>
    </source>
</evidence>
<sequence>MAEVMGKNGTWTFNGDLVRIVPGHDKDVSRVRAALGEIAVPLEAVAGAAFEAAPEGGKKAKHGAGRLRLRLRTGADPFLQACGGRLNDDDDPYQLEIPLDRGGVAEYFADEVRDALTVAQVPHDPTDRYLVATPPVPVTANGQDGIGSFDGETVRLEWNWLADQKKRNAGNREWPLSALEAVEWRPAVGMDWGWLRFRIRGDAGIVSPNPRLDPNCLTLWGTKKESGTSALLATAIMGRMPHPNAAAETEVPALTAAGASDDHDALLRRLRELGDLHRDGVLTDEEFATAKQAVLKRM</sequence>
<dbReference type="RefSeq" id="WP_344668810.1">
    <property type="nucleotide sequence ID" value="NZ_BAAAQN010000039.1"/>
</dbReference>
<evidence type="ECO:0000313" key="4">
    <source>
        <dbReference type="Proteomes" id="UP001500751"/>
    </source>
</evidence>
<organism evidence="3 4">
    <name type="scientific">Catenulispora yoronensis</name>
    <dbReference type="NCBI Taxonomy" id="450799"/>
    <lineage>
        <taxon>Bacteria</taxon>
        <taxon>Bacillati</taxon>
        <taxon>Actinomycetota</taxon>
        <taxon>Actinomycetes</taxon>
        <taxon>Catenulisporales</taxon>
        <taxon>Catenulisporaceae</taxon>
        <taxon>Catenulispora</taxon>
    </lineage>
</organism>
<dbReference type="EMBL" id="BAAAQN010000039">
    <property type="protein sequence ID" value="GAA2045984.1"/>
    <property type="molecule type" value="Genomic_DNA"/>
</dbReference>
<name>A0ABP5GH82_9ACTN</name>
<dbReference type="Pfam" id="PF09851">
    <property type="entry name" value="SHOCT"/>
    <property type="match status" value="1"/>
</dbReference>
<gene>
    <name evidence="3" type="ORF">GCM10009839_57780</name>
</gene>
<dbReference type="InterPro" id="IPR027860">
    <property type="entry name" value="DUF4429"/>
</dbReference>
<dbReference type="Pfam" id="PF14472">
    <property type="entry name" value="DUF4429"/>
    <property type="match status" value="2"/>
</dbReference>
<dbReference type="Proteomes" id="UP001500751">
    <property type="component" value="Unassembled WGS sequence"/>
</dbReference>
<feature type="domain" description="SHOCT" evidence="1">
    <location>
        <begin position="269"/>
        <end position="295"/>
    </location>
</feature>
<comment type="caution">
    <text evidence="3">The sequence shown here is derived from an EMBL/GenBank/DDBJ whole genome shotgun (WGS) entry which is preliminary data.</text>
</comment>
<proteinExistence type="predicted"/>
<protein>
    <submittedName>
        <fullName evidence="3">DUF4429 domain-containing protein</fullName>
    </submittedName>
</protein>
<feature type="domain" description="DUF4429" evidence="2">
    <location>
        <begin position="11"/>
        <end position="113"/>
    </location>
</feature>
<accession>A0ABP5GH82</accession>
<feature type="domain" description="DUF4429" evidence="2">
    <location>
        <begin position="148"/>
        <end position="236"/>
    </location>
</feature>
<reference evidence="4" key="1">
    <citation type="journal article" date="2019" name="Int. J. Syst. Evol. Microbiol.">
        <title>The Global Catalogue of Microorganisms (GCM) 10K type strain sequencing project: providing services to taxonomists for standard genome sequencing and annotation.</title>
        <authorList>
            <consortium name="The Broad Institute Genomics Platform"/>
            <consortium name="The Broad Institute Genome Sequencing Center for Infectious Disease"/>
            <person name="Wu L."/>
            <person name="Ma J."/>
        </authorList>
    </citation>
    <scope>NUCLEOTIDE SEQUENCE [LARGE SCALE GENOMIC DNA]</scope>
    <source>
        <strain evidence="4">JCM 16014</strain>
    </source>
</reference>
<keyword evidence="4" id="KW-1185">Reference proteome</keyword>
<evidence type="ECO:0000259" key="1">
    <source>
        <dbReference type="Pfam" id="PF09851"/>
    </source>
</evidence>